<dbReference type="SMART" id="SM00086">
    <property type="entry name" value="PAC"/>
    <property type="match status" value="2"/>
</dbReference>
<reference evidence="5 6" key="1">
    <citation type="journal article" date="2020" name="Microorganisms">
        <title>Osmotic Adaptation and Compatible Solute Biosynthesis of Phototrophic Bacteria as Revealed from Genome Analyses.</title>
        <authorList>
            <person name="Imhoff J.F."/>
            <person name="Rahn T."/>
            <person name="Kunzel S."/>
            <person name="Keller A."/>
            <person name="Neulinger S.C."/>
        </authorList>
    </citation>
    <scope>NUCLEOTIDE SEQUENCE [LARGE SCALE GENOMIC DNA]</scope>
    <source>
        <strain evidence="5 6">DSM 15116</strain>
    </source>
</reference>
<dbReference type="SMART" id="SM00267">
    <property type="entry name" value="GGDEF"/>
    <property type="match status" value="1"/>
</dbReference>
<dbReference type="Proteomes" id="UP000738126">
    <property type="component" value="Unassembled WGS sequence"/>
</dbReference>
<name>A0ABS1E6F2_9GAMM</name>
<dbReference type="SUPFAM" id="SSF55785">
    <property type="entry name" value="PYP-like sensor domain (PAS domain)"/>
    <property type="match status" value="2"/>
</dbReference>
<dbReference type="InterPro" id="IPR013655">
    <property type="entry name" value="PAS_fold_3"/>
</dbReference>
<dbReference type="PROSITE" id="PS50887">
    <property type="entry name" value="GGDEF"/>
    <property type="match status" value="1"/>
</dbReference>
<proteinExistence type="predicted"/>
<dbReference type="InterPro" id="IPR052163">
    <property type="entry name" value="DGC-Regulatory_Protein"/>
</dbReference>
<dbReference type="InterPro" id="IPR000014">
    <property type="entry name" value="PAS"/>
</dbReference>
<dbReference type="Pfam" id="PF08447">
    <property type="entry name" value="PAS_3"/>
    <property type="match status" value="1"/>
</dbReference>
<dbReference type="PANTHER" id="PTHR46663:SF4">
    <property type="entry name" value="DIGUANYLATE CYCLASE DGCT-RELATED"/>
    <property type="match status" value="1"/>
</dbReference>
<dbReference type="InterPro" id="IPR000700">
    <property type="entry name" value="PAS-assoc_C"/>
</dbReference>
<feature type="domain" description="GGDEF" evidence="4">
    <location>
        <begin position="332"/>
        <end position="459"/>
    </location>
</feature>
<gene>
    <name evidence="5" type="ORF">CKO13_07155</name>
</gene>
<dbReference type="Pfam" id="PF00990">
    <property type="entry name" value="GGDEF"/>
    <property type="match status" value="1"/>
</dbReference>
<dbReference type="PROSITE" id="PS50112">
    <property type="entry name" value="PAS"/>
    <property type="match status" value="2"/>
</dbReference>
<dbReference type="SMART" id="SM00091">
    <property type="entry name" value="PAS"/>
    <property type="match status" value="2"/>
</dbReference>
<dbReference type="InterPro" id="IPR029787">
    <property type="entry name" value="Nucleotide_cyclase"/>
</dbReference>
<feature type="region of interest" description="Disordered" evidence="1">
    <location>
        <begin position="1"/>
        <end position="80"/>
    </location>
</feature>
<feature type="domain" description="PAC" evidence="3">
    <location>
        <begin position="248"/>
        <end position="300"/>
    </location>
</feature>
<dbReference type="NCBIfam" id="TIGR00229">
    <property type="entry name" value="sensory_box"/>
    <property type="match status" value="2"/>
</dbReference>
<dbReference type="Gene3D" id="3.30.70.270">
    <property type="match status" value="1"/>
</dbReference>
<evidence type="ECO:0000259" key="2">
    <source>
        <dbReference type="PROSITE" id="PS50112"/>
    </source>
</evidence>
<evidence type="ECO:0000259" key="3">
    <source>
        <dbReference type="PROSITE" id="PS50113"/>
    </source>
</evidence>
<protein>
    <recommendedName>
        <fullName evidence="7">Diguanylate cyclase with PAS/PAC sensor</fullName>
    </recommendedName>
</protein>
<dbReference type="InterPro" id="IPR035965">
    <property type="entry name" value="PAS-like_dom_sf"/>
</dbReference>
<comment type="caution">
    <text evidence="5">The sequence shown here is derived from an EMBL/GenBank/DDBJ whole genome shotgun (WGS) entry which is preliminary data.</text>
</comment>
<accession>A0ABS1E6F2</accession>
<dbReference type="Gene3D" id="3.30.450.20">
    <property type="entry name" value="PAS domain"/>
    <property type="match status" value="2"/>
</dbReference>
<feature type="compositionally biased region" description="Basic and acidic residues" evidence="1">
    <location>
        <begin position="1"/>
        <end position="10"/>
    </location>
</feature>
<dbReference type="CDD" id="cd00130">
    <property type="entry name" value="PAS"/>
    <property type="match status" value="2"/>
</dbReference>
<feature type="domain" description="PAS" evidence="2">
    <location>
        <begin position="68"/>
        <end position="121"/>
    </location>
</feature>
<dbReference type="InterPro" id="IPR001610">
    <property type="entry name" value="PAC"/>
</dbReference>
<evidence type="ECO:0000313" key="6">
    <source>
        <dbReference type="Proteomes" id="UP000738126"/>
    </source>
</evidence>
<evidence type="ECO:0000259" key="4">
    <source>
        <dbReference type="PROSITE" id="PS50887"/>
    </source>
</evidence>
<dbReference type="EMBL" id="NRSH01000069">
    <property type="protein sequence ID" value="MBK1726799.1"/>
    <property type="molecule type" value="Genomic_DNA"/>
</dbReference>
<evidence type="ECO:0008006" key="7">
    <source>
        <dbReference type="Google" id="ProtNLM"/>
    </source>
</evidence>
<evidence type="ECO:0000313" key="5">
    <source>
        <dbReference type="EMBL" id="MBK1726799.1"/>
    </source>
</evidence>
<feature type="domain" description="PAS" evidence="2">
    <location>
        <begin position="172"/>
        <end position="227"/>
    </location>
</feature>
<dbReference type="NCBIfam" id="TIGR00254">
    <property type="entry name" value="GGDEF"/>
    <property type="match status" value="1"/>
</dbReference>
<dbReference type="SUPFAM" id="SSF55073">
    <property type="entry name" value="Nucleotide cyclase"/>
    <property type="match status" value="1"/>
</dbReference>
<dbReference type="PANTHER" id="PTHR46663">
    <property type="entry name" value="DIGUANYLATE CYCLASE DGCT-RELATED"/>
    <property type="match status" value="1"/>
</dbReference>
<dbReference type="InterPro" id="IPR043128">
    <property type="entry name" value="Rev_trsase/Diguanyl_cyclase"/>
</dbReference>
<evidence type="ECO:0000256" key="1">
    <source>
        <dbReference type="SAM" id="MobiDB-lite"/>
    </source>
</evidence>
<dbReference type="PROSITE" id="PS50113">
    <property type="entry name" value="PAC"/>
    <property type="match status" value="1"/>
</dbReference>
<organism evidence="5 6">
    <name type="scientific">Halorhodospira neutriphila</name>
    <dbReference type="NCBI Taxonomy" id="168379"/>
    <lineage>
        <taxon>Bacteria</taxon>
        <taxon>Pseudomonadati</taxon>
        <taxon>Pseudomonadota</taxon>
        <taxon>Gammaproteobacteria</taxon>
        <taxon>Chromatiales</taxon>
        <taxon>Ectothiorhodospiraceae</taxon>
        <taxon>Halorhodospira</taxon>
    </lineage>
</organism>
<dbReference type="InterPro" id="IPR000160">
    <property type="entry name" value="GGDEF_dom"/>
</dbReference>
<keyword evidence="6" id="KW-1185">Reference proteome</keyword>
<dbReference type="CDD" id="cd01949">
    <property type="entry name" value="GGDEF"/>
    <property type="match status" value="1"/>
</dbReference>
<sequence>MRDYRGRTEAYSKGPSTGSHSHPHDRTDKPGWSMSGQGSHPPSSRGREGVRAHSSGEGPALVFRRRGDPQGPVTHASENVTEVLGYRPEELTGRPASYSDLVHPEDIPRVTREIEQKLQQGYERFALEPYRIRRADREYRWVHDLSIVERAPDGRIDAYRSHLVDITERMERELELRLLATPFHVDQSIFITDPEGRILRVNPAFRRTTGFPAEACLQHSPLELLRPACAHGALLRDILRQTRAAGSWSSEVWIHRRSGEALPIHITLSAIHDEAGRLEHYVGVFYDISHQKALEKELERQAFYDQLTGIANRRHFESLLTQEIRRAERYGTPVCLALVDVDHFKTINDAYGHEAGDEILQSVVHALQARLREADVLSRWGGEEFTILLPETHAEQAQRLAESLRAFVEATPLPTGGHVTISLGLAQYRPGETTKDLLKRSDEALYRAKRLGRNCVVRY</sequence>
<dbReference type="Pfam" id="PF13426">
    <property type="entry name" value="PAS_9"/>
    <property type="match status" value="1"/>
</dbReference>